<proteinExistence type="predicted"/>
<name>A0AAE1XRV2_9LAMI</name>
<evidence type="ECO:0000313" key="3">
    <source>
        <dbReference type="Proteomes" id="UP001293254"/>
    </source>
</evidence>
<keyword evidence="3" id="KW-1185">Reference proteome</keyword>
<gene>
    <name evidence="2" type="ORF">Salat_2507100</name>
</gene>
<accession>A0AAE1XRV2</accession>
<sequence length="123" mass="12425">MTAPQLAGGGGGGAAAIVSRGGRLLDELYAVGDGFAVVRIGSGTVIVIRGLSRRGSTGVGGAFGESGEHDEAENGVAEAVEQRHRREAAGGLPGGPEAAAGGHTEWVLEHVLLELCLRKRESL</sequence>
<comment type="caution">
    <text evidence="2">The sequence shown here is derived from an EMBL/GenBank/DDBJ whole genome shotgun (WGS) entry which is preliminary data.</text>
</comment>
<dbReference type="Proteomes" id="UP001293254">
    <property type="component" value="Unassembled WGS sequence"/>
</dbReference>
<evidence type="ECO:0000313" key="2">
    <source>
        <dbReference type="EMBL" id="KAK4416816.1"/>
    </source>
</evidence>
<reference evidence="2" key="1">
    <citation type="submission" date="2020-06" db="EMBL/GenBank/DDBJ databases">
        <authorList>
            <person name="Li T."/>
            <person name="Hu X."/>
            <person name="Zhang T."/>
            <person name="Song X."/>
            <person name="Zhang H."/>
            <person name="Dai N."/>
            <person name="Sheng W."/>
            <person name="Hou X."/>
            <person name="Wei L."/>
        </authorList>
    </citation>
    <scope>NUCLEOTIDE SEQUENCE</scope>
    <source>
        <strain evidence="2">3651</strain>
        <tissue evidence="2">Leaf</tissue>
    </source>
</reference>
<dbReference type="EMBL" id="JACGWO010000010">
    <property type="protein sequence ID" value="KAK4416816.1"/>
    <property type="molecule type" value="Genomic_DNA"/>
</dbReference>
<organism evidence="2 3">
    <name type="scientific">Sesamum alatum</name>
    <dbReference type="NCBI Taxonomy" id="300844"/>
    <lineage>
        <taxon>Eukaryota</taxon>
        <taxon>Viridiplantae</taxon>
        <taxon>Streptophyta</taxon>
        <taxon>Embryophyta</taxon>
        <taxon>Tracheophyta</taxon>
        <taxon>Spermatophyta</taxon>
        <taxon>Magnoliopsida</taxon>
        <taxon>eudicotyledons</taxon>
        <taxon>Gunneridae</taxon>
        <taxon>Pentapetalae</taxon>
        <taxon>asterids</taxon>
        <taxon>lamiids</taxon>
        <taxon>Lamiales</taxon>
        <taxon>Pedaliaceae</taxon>
        <taxon>Sesamum</taxon>
    </lineage>
</organism>
<reference evidence="2" key="2">
    <citation type="journal article" date="2024" name="Plant">
        <title>Genomic evolution and insights into agronomic trait innovations of Sesamum species.</title>
        <authorList>
            <person name="Miao H."/>
            <person name="Wang L."/>
            <person name="Qu L."/>
            <person name="Liu H."/>
            <person name="Sun Y."/>
            <person name="Le M."/>
            <person name="Wang Q."/>
            <person name="Wei S."/>
            <person name="Zheng Y."/>
            <person name="Lin W."/>
            <person name="Duan Y."/>
            <person name="Cao H."/>
            <person name="Xiong S."/>
            <person name="Wang X."/>
            <person name="Wei L."/>
            <person name="Li C."/>
            <person name="Ma Q."/>
            <person name="Ju M."/>
            <person name="Zhao R."/>
            <person name="Li G."/>
            <person name="Mu C."/>
            <person name="Tian Q."/>
            <person name="Mei H."/>
            <person name="Zhang T."/>
            <person name="Gao T."/>
            <person name="Zhang H."/>
        </authorList>
    </citation>
    <scope>NUCLEOTIDE SEQUENCE</scope>
    <source>
        <strain evidence="2">3651</strain>
    </source>
</reference>
<dbReference type="AlphaFoldDB" id="A0AAE1XRV2"/>
<evidence type="ECO:0000256" key="1">
    <source>
        <dbReference type="SAM" id="MobiDB-lite"/>
    </source>
</evidence>
<protein>
    <submittedName>
        <fullName evidence="2">Uncharacterized protein</fullName>
    </submittedName>
</protein>
<feature type="region of interest" description="Disordered" evidence="1">
    <location>
        <begin position="56"/>
        <end position="76"/>
    </location>
</feature>